<keyword evidence="1" id="KW-0235">DNA replication</keyword>
<protein>
    <recommendedName>
        <fullName evidence="2">AAA+ ATPase domain-containing protein</fullName>
    </recommendedName>
</protein>
<evidence type="ECO:0000259" key="2">
    <source>
        <dbReference type="SMART" id="SM00382"/>
    </source>
</evidence>
<dbReference type="Pfam" id="PF00004">
    <property type="entry name" value="AAA"/>
    <property type="match status" value="1"/>
</dbReference>
<dbReference type="GO" id="GO:0005634">
    <property type="term" value="C:nucleus"/>
    <property type="evidence" value="ECO:0007669"/>
    <property type="project" value="TreeGrafter"/>
</dbReference>
<evidence type="ECO:0000256" key="1">
    <source>
        <dbReference type="ARBA" id="ARBA00022705"/>
    </source>
</evidence>
<dbReference type="PANTHER" id="PTHR23389">
    <property type="entry name" value="CHROMOSOME TRANSMISSION FIDELITY FACTOR 18"/>
    <property type="match status" value="1"/>
</dbReference>
<proteinExistence type="predicted"/>
<dbReference type="Gene3D" id="3.40.50.300">
    <property type="entry name" value="P-loop containing nucleotide triphosphate hydrolases"/>
    <property type="match status" value="1"/>
</dbReference>
<dbReference type="SUPFAM" id="SSF52540">
    <property type="entry name" value="P-loop containing nucleoside triphosphate hydrolases"/>
    <property type="match status" value="1"/>
</dbReference>
<dbReference type="GO" id="GO:0003677">
    <property type="term" value="F:DNA binding"/>
    <property type="evidence" value="ECO:0007669"/>
    <property type="project" value="TreeGrafter"/>
</dbReference>
<dbReference type="SMART" id="SM00382">
    <property type="entry name" value="AAA"/>
    <property type="match status" value="1"/>
</dbReference>
<dbReference type="InterPro" id="IPR003593">
    <property type="entry name" value="AAA+_ATPase"/>
</dbReference>
<dbReference type="InterPro" id="IPR003959">
    <property type="entry name" value="ATPase_AAA_core"/>
</dbReference>
<evidence type="ECO:0000313" key="3">
    <source>
        <dbReference type="EMBL" id="QHT95409.1"/>
    </source>
</evidence>
<dbReference type="GO" id="GO:0006260">
    <property type="term" value="P:DNA replication"/>
    <property type="evidence" value="ECO:0007669"/>
    <property type="project" value="UniProtKB-KW"/>
</dbReference>
<organism evidence="3">
    <name type="scientific">viral metagenome</name>
    <dbReference type="NCBI Taxonomy" id="1070528"/>
    <lineage>
        <taxon>unclassified sequences</taxon>
        <taxon>metagenomes</taxon>
        <taxon>organismal metagenomes</taxon>
    </lineage>
</organism>
<name>A0A6C0IRJ4_9ZZZZ</name>
<reference evidence="3" key="1">
    <citation type="journal article" date="2020" name="Nature">
        <title>Giant virus diversity and host interactions through global metagenomics.</title>
        <authorList>
            <person name="Schulz F."/>
            <person name="Roux S."/>
            <person name="Paez-Espino D."/>
            <person name="Jungbluth S."/>
            <person name="Walsh D.A."/>
            <person name="Denef V.J."/>
            <person name="McMahon K.D."/>
            <person name="Konstantinidis K.T."/>
            <person name="Eloe-Fadrosh E.A."/>
            <person name="Kyrpides N.C."/>
            <person name="Woyke T."/>
        </authorList>
    </citation>
    <scope>NUCLEOTIDE SEQUENCE</scope>
    <source>
        <strain evidence="3">GVMAG-M-3300024261-8</strain>
    </source>
</reference>
<dbReference type="GO" id="GO:0016887">
    <property type="term" value="F:ATP hydrolysis activity"/>
    <property type="evidence" value="ECO:0007669"/>
    <property type="project" value="InterPro"/>
</dbReference>
<sequence length="449" mass="52908">MANALVMNDANMHLERTQIANELKTLLLNFDNSMNDISYKRGFYIYGSPGSGKTKFVLDAIREIGYDVIKYDAGDVRNKNLIDTITSSNIASQNVLQMMEKKKKRIVILMDEIDGMNNGDKGGINALIKLIRQKKTKKQKLESCTKNPIICVGNYSIDKKLKELMKVCNTFELKLPTQNQIHTLFTHNIQPYNHINQREQQVILNYIQGDLRKLEFVTKLLLNKPGLINMDKLNIIFKRKSVNEDAKKTTQQLINNQYKLEDHARIMNETDRTIISLLWHENIVDVLEQQPKERSFPLYLQLLNNICYADYIDRITFQSQIWQFNEMSSLIKTFYNNKLYHEYFDKKPKFNPVEVRFTKVLTKYSTEYNNMMFLINLCQNLDLDKKDVLAMFQELRIFKGNDFYEKNEILNSVEKMFQDTNITKLDIKRMYRFLDKNVKKDALVDELDE</sequence>
<dbReference type="InterPro" id="IPR027417">
    <property type="entry name" value="P-loop_NTPase"/>
</dbReference>
<dbReference type="EMBL" id="MN740240">
    <property type="protein sequence ID" value="QHT95409.1"/>
    <property type="molecule type" value="Genomic_DNA"/>
</dbReference>
<dbReference type="GO" id="GO:0005524">
    <property type="term" value="F:ATP binding"/>
    <property type="evidence" value="ECO:0007669"/>
    <property type="project" value="InterPro"/>
</dbReference>
<dbReference type="AlphaFoldDB" id="A0A6C0IRJ4"/>
<feature type="domain" description="AAA+ ATPase" evidence="2">
    <location>
        <begin position="39"/>
        <end position="177"/>
    </location>
</feature>
<dbReference type="PANTHER" id="PTHR23389:SF6">
    <property type="entry name" value="REPLICATION FACTOR C SUBUNIT 1"/>
    <property type="match status" value="1"/>
</dbReference>
<dbReference type="CDD" id="cd00009">
    <property type="entry name" value="AAA"/>
    <property type="match status" value="1"/>
</dbReference>
<accession>A0A6C0IRJ4</accession>